<feature type="region of interest" description="Disordered" evidence="1">
    <location>
        <begin position="307"/>
        <end position="348"/>
    </location>
</feature>
<dbReference type="EMBL" id="CAMXCT020002488">
    <property type="protein sequence ID" value="CAL1151860.1"/>
    <property type="molecule type" value="Genomic_DNA"/>
</dbReference>
<gene>
    <name evidence="2" type="ORF">C1SCF055_LOCUS24780</name>
</gene>
<reference evidence="2" key="1">
    <citation type="submission" date="2022-10" db="EMBL/GenBank/DDBJ databases">
        <authorList>
            <person name="Chen Y."/>
            <person name="Dougan E. K."/>
            <person name="Chan C."/>
            <person name="Rhodes N."/>
            <person name="Thang M."/>
        </authorList>
    </citation>
    <scope>NUCLEOTIDE SEQUENCE</scope>
</reference>
<dbReference type="EMBL" id="CAMXCT030002488">
    <property type="protein sequence ID" value="CAL4785797.1"/>
    <property type="molecule type" value="Genomic_DNA"/>
</dbReference>
<feature type="region of interest" description="Disordered" evidence="1">
    <location>
        <begin position="624"/>
        <end position="668"/>
    </location>
</feature>
<evidence type="ECO:0000313" key="4">
    <source>
        <dbReference type="Proteomes" id="UP001152797"/>
    </source>
</evidence>
<dbReference type="Gene3D" id="3.40.50.150">
    <property type="entry name" value="Vaccinia Virus protein VP39"/>
    <property type="match status" value="1"/>
</dbReference>
<evidence type="ECO:0000313" key="2">
    <source>
        <dbReference type="EMBL" id="CAI3998485.1"/>
    </source>
</evidence>
<dbReference type="Gene3D" id="1.10.443.10">
    <property type="entry name" value="Intergrase catalytic core"/>
    <property type="match status" value="1"/>
</dbReference>
<feature type="compositionally biased region" description="Basic and acidic residues" evidence="1">
    <location>
        <begin position="624"/>
        <end position="635"/>
    </location>
</feature>
<proteinExistence type="predicted"/>
<dbReference type="GO" id="GO:0015074">
    <property type="term" value="P:DNA integration"/>
    <property type="evidence" value="ECO:0007669"/>
    <property type="project" value="InterPro"/>
</dbReference>
<accession>A0A9P1CW33</accession>
<feature type="compositionally biased region" description="Basic and acidic residues" evidence="1">
    <location>
        <begin position="307"/>
        <end position="316"/>
    </location>
</feature>
<organism evidence="2">
    <name type="scientific">Cladocopium goreaui</name>
    <dbReference type="NCBI Taxonomy" id="2562237"/>
    <lineage>
        <taxon>Eukaryota</taxon>
        <taxon>Sar</taxon>
        <taxon>Alveolata</taxon>
        <taxon>Dinophyceae</taxon>
        <taxon>Suessiales</taxon>
        <taxon>Symbiodiniaceae</taxon>
        <taxon>Cladocopium</taxon>
    </lineage>
</organism>
<dbReference type="InterPro" id="IPR013762">
    <property type="entry name" value="Integrase-like_cat_sf"/>
</dbReference>
<evidence type="ECO:0000313" key="3">
    <source>
        <dbReference type="EMBL" id="CAL1151860.1"/>
    </source>
</evidence>
<keyword evidence="4" id="KW-1185">Reference proteome</keyword>
<feature type="region of interest" description="Disordered" evidence="1">
    <location>
        <begin position="133"/>
        <end position="156"/>
    </location>
</feature>
<feature type="compositionally biased region" description="Basic and acidic residues" evidence="1">
    <location>
        <begin position="656"/>
        <end position="668"/>
    </location>
</feature>
<feature type="non-terminal residue" evidence="2">
    <location>
        <position position="1504"/>
    </location>
</feature>
<dbReference type="InterPro" id="IPR029063">
    <property type="entry name" value="SAM-dependent_MTases_sf"/>
</dbReference>
<feature type="non-terminal residue" evidence="2">
    <location>
        <position position="1"/>
    </location>
</feature>
<dbReference type="Proteomes" id="UP001152797">
    <property type="component" value="Unassembled WGS sequence"/>
</dbReference>
<name>A0A9P1CW33_9DINO</name>
<evidence type="ECO:0000256" key="1">
    <source>
        <dbReference type="SAM" id="MobiDB-lite"/>
    </source>
</evidence>
<protein>
    <submittedName>
        <fullName evidence="2">Uncharacterized protein</fullName>
    </submittedName>
</protein>
<dbReference type="EMBL" id="CAMXCT010002488">
    <property type="protein sequence ID" value="CAI3998485.1"/>
    <property type="molecule type" value="Genomic_DNA"/>
</dbReference>
<feature type="compositionally biased region" description="Polar residues" evidence="1">
    <location>
        <begin position="318"/>
        <end position="344"/>
    </location>
</feature>
<sequence length="1504" mass="166127">LPADYGDVQTFALLLLKRRSGILLLIPGVVVLEEALEAGQLADEAAFLGPPFSVNVELAEEDDGSGLDVRTGAFCVDFCDEVLAMAREFDPVPDSLETIVTFEASRPEALPMASDVLEHALKWAEEASGRTNFYSAREEPNGPPERPQGQPKKGQSMEELLQLPLCQASPGQGRILQDWALLDRVFEVPEEASPVLDILSKQSATMTTLRHGGFKGAKESGLALWLLSHAMDAAASDNMHNCEEFMALLALALEQSVLDDWHLAYVSGEAGVCHRAWSTLCRFGSSFTCSHDLEFHEGGRGALFEKARGEESEKGSEPASSSCSNEGGGQSESQTQAKVSSEAKSGSRGDFELEDVRFLHAEGQDEEQAPEFEHSPKVPLDGGRCSFSPFILRMMVVSRWDITDYLSDELVMAYREKKRRYDRLLHGDGLGILHDGSQFGIGHVWVAFKSIFQGDHAGVDLATESHSQLLQNYGLLNLRSRVQSHSPLQDDRLAQGLCIDDYFAVSVEEDGTAPDSSASGFCFDKAASAYRDKDLLGSPDKDVRAEDSGKITMLGATTDSLHLCVVGAWVRSMAVKGAPRVLNCSGRQLERSKDSAGGCKWITACTPSAPPPCRDKCAISASESEKEVSHEGREESVEETSEVASRARGSPPGLMRTKDAREAVPRLENKTRSQWKNRIFQYKRKEEEKSGVSAKSKGKGVAGSLSAVAAAAGEVKAWVEDPMLTLKPCEQWTKTLPRARINSQKSEWYKICGVLYELGIIEAIRLEDIFHVQNAPVLNGAFAVEKKGRAGVGQSRVTRVRYHDFIPANCFQRLMAGDLNTLSSVSAWSQLILDDDQVLLWSGGDQKGAFYAWELPPAWRPFMAFAWPVPGHLVRSPRPWEYVASSVISMGWIQAVSLFQHLHRTSGMNPYPAGAGHPEELEWRRDRPAPQASHGLTLEFVQFYFDDFDCPEIVSSGGWEQLPGTMSEAHKRQREAYSRRGVGISEDKAHVREPRVVRIEVDGVGGTVAVPKQKQIEVAFFGIWCLGPDRPPVKTILMVLGRLVRCFEFRRPLMALLAAIRPNETFSPVGGQGRVGGSRSKLFFEMPRIFKELEKIFCCPVFKFVENVYSMTKENRDQFSTTLGYEPAMWNGFSPTFALIPIGGLILFVLMKVACPFQPSRVRCPGGPHPKQPAGLQTASSEAIRRWQADAYKFQVYQYEARHLVRRYDGQLRTPSLMEREKLMGFPAGYVSVGFSPNLTLAEAFVQGACMIGNSFNVCSITFLLDELLKHHDQAHRARQLDRILVRDDSAPPAWCDHPAFDSTSKPDEHSRMLVQEFLRQGDARPARLRRAIQKLAALLVAGEIRLAVGYVLSPTLHGRYAIAAGRILTFWEHSNLTPQRWEDVDLAASQYLEHVFAEGYPKGYGSDGLDLQHFNIFCLRPLGNSGTAGRIAEAAAFLVAFDALLRPGELYALTAGDVTWACGRAVLSLRNTKSGQRKGERWGYLALHFGAKHGSNTASRDGQ</sequence>
<dbReference type="GO" id="GO:0003677">
    <property type="term" value="F:DNA binding"/>
    <property type="evidence" value="ECO:0007669"/>
    <property type="project" value="InterPro"/>
</dbReference>
<dbReference type="OrthoDB" id="641149at2759"/>
<comment type="caution">
    <text evidence="2">The sequence shown here is derived from an EMBL/GenBank/DDBJ whole genome shotgun (WGS) entry which is preliminary data.</text>
</comment>
<reference evidence="3" key="2">
    <citation type="submission" date="2024-04" db="EMBL/GenBank/DDBJ databases">
        <authorList>
            <person name="Chen Y."/>
            <person name="Shah S."/>
            <person name="Dougan E. K."/>
            <person name="Thang M."/>
            <person name="Chan C."/>
        </authorList>
    </citation>
    <scope>NUCLEOTIDE SEQUENCE [LARGE SCALE GENOMIC DNA]</scope>
</reference>
<dbReference type="SUPFAM" id="SSF53335">
    <property type="entry name" value="S-adenosyl-L-methionine-dependent methyltransferases"/>
    <property type="match status" value="1"/>
</dbReference>
<dbReference type="GO" id="GO:0006310">
    <property type="term" value="P:DNA recombination"/>
    <property type="evidence" value="ECO:0007669"/>
    <property type="project" value="InterPro"/>
</dbReference>